<dbReference type="PRINTS" id="PR00039">
    <property type="entry name" value="HTHLYSR"/>
</dbReference>
<evidence type="ECO:0000259" key="5">
    <source>
        <dbReference type="PROSITE" id="PS50931"/>
    </source>
</evidence>
<keyword evidence="4" id="KW-0804">Transcription</keyword>
<dbReference type="Pfam" id="PF03466">
    <property type="entry name" value="LysR_substrate"/>
    <property type="match status" value="1"/>
</dbReference>
<dbReference type="PANTHER" id="PTHR30419:SF24">
    <property type="entry name" value="HTH-TYPE TRANSCRIPTIONAL REGULATOR CZCR"/>
    <property type="match status" value="1"/>
</dbReference>
<accession>A0ABW2Q332</accession>
<organism evidence="6 7">
    <name type="scientific">Scopulibacillus cellulosilyticus</name>
    <dbReference type="NCBI Taxonomy" id="2665665"/>
    <lineage>
        <taxon>Bacteria</taxon>
        <taxon>Bacillati</taxon>
        <taxon>Bacillota</taxon>
        <taxon>Bacilli</taxon>
        <taxon>Bacillales</taxon>
        <taxon>Sporolactobacillaceae</taxon>
        <taxon>Scopulibacillus</taxon>
    </lineage>
</organism>
<dbReference type="PROSITE" id="PS50931">
    <property type="entry name" value="HTH_LYSR"/>
    <property type="match status" value="1"/>
</dbReference>
<comment type="similarity">
    <text evidence="1">Belongs to the LysR transcriptional regulatory family.</text>
</comment>
<comment type="caution">
    <text evidence="6">The sequence shown here is derived from an EMBL/GenBank/DDBJ whole genome shotgun (WGS) entry which is preliminary data.</text>
</comment>
<dbReference type="InterPro" id="IPR036388">
    <property type="entry name" value="WH-like_DNA-bd_sf"/>
</dbReference>
<keyword evidence="3" id="KW-0238">DNA-binding</keyword>
<sequence length="292" mass="32682">MAIFQYEVFLAVVESGSFTKAGEKLGLSQSGVSHNISTLETELGIVLLRRNRNGISLTDAGERVLPHIRQLIHYAKLLEQEAALIQGIEVGSIKVGTFPSFSSRFLPGLIRNFINKYPGIQIELYEGGYDDIKDLITSGTVDIGFLTLPVKEFETIPLLKDELFVLVPENHRLNTPKPVKVESIHNESFIMPKAGCDILIKRLFRENNVHPHVIFEIEDNNTIISMVQEGLGITIIPEMVLPKNTPNLKGIPLETVLFREIGIALKSTKQAAPSIKKFIDIIKEQFKQDQLE</sequence>
<keyword evidence="7" id="KW-1185">Reference proteome</keyword>
<proteinExistence type="inferred from homology"/>
<evidence type="ECO:0000256" key="4">
    <source>
        <dbReference type="ARBA" id="ARBA00023163"/>
    </source>
</evidence>
<dbReference type="Gene3D" id="3.40.190.290">
    <property type="match status" value="1"/>
</dbReference>
<evidence type="ECO:0000256" key="1">
    <source>
        <dbReference type="ARBA" id="ARBA00009437"/>
    </source>
</evidence>
<dbReference type="InterPro" id="IPR036390">
    <property type="entry name" value="WH_DNA-bd_sf"/>
</dbReference>
<reference evidence="7" key="1">
    <citation type="journal article" date="2019" name="Int. J. Syst. Evol. Microbiol.">
        <title>The Global Catalogue of Microorganisms (GCM) 10K type strain sequencing project: providing services to taxonomists for standard genome sequencing and annotation.</title>
        <authorList>
            <consortium name="The Broad Institute Genomics Platform"/>
            <consortium name="The Broad Institute Genome Sequencing Center for Infectious Disease"/>
            <person name="Wu L."/>
            <person name="Ma J."/>
        </authorList>
    </citation>
    <scope>NUCLEOTIDE SEQUENCE [LARGE SCALE GENOMIC DNA]</scope>
    <source>
        <strain evidence="7">CGMCC 1.16305</strain>
    </source>
</reference>
<evidence type="ECO:0000313" key="7">
    <source>
        <dbReference type="Proteomes" id="UP001596505"/>
    </source>
</evidence>
<dbReference type="CDD" id="cd05466">
    <property type="entry name" value="PBP2_LTTR_substrate"/>
    <property type="match status" value="1"/>
</dbReference>
<name>A0ABW2Q332_9BACL</name>
<dbReference type="SUPFAM" id="SSF46785">
    <property type="entry name" value="Winged helix' DNA-binding domain"/>
    <property type="match status" value="1"/>
</dbReference>
<evidence type="ECO:0000256" key="3">
    <source>
        <dbReference type="ARBA" id="ARBA00023125"/>
    </source>
</evidence>
<dbReference type="Proteomes" id="UP001596505">
    <property type="component" value="Unassembled WGS sequence"/>
</dbReference>
<dbReference type="Gene3D" id="1.10.10.10">
    <property type="entry name" value="Winged helix-like DNA-binding domain superfamily/Winged helix DNA-binding domain"/>
    <property type="match status" value="1"/>
</dbReference>
<dbReference type="InterPro" id="IPR050950">
    <property type="entry name" value="HTH-type_LysR_regulators"/>
</dbReference>
<evidence type="ECO:0000313" key="6">
    <source>
        <dbReference type="EMBL" id="MFC7395060.1"/>
    </source>
</evidence>
<dbReference type="Pfam" id="PF00126">
    <property type="entry name" value="HTH_1"/>
    <property type="match status" value="1"/>
</dbReference>
<dbReference type="RefSeq" id="WP_380969187.1">
    <property type="nucleotide sequence ID" value="NZ_JBHTCO010000042.1"/>
</dbReference>
<protein>
    <submittedName>
        <fullName evidence="6">LysR family transcriptional regulator</fullName>
    </submittedName>
</protein>
<dbReference type="SUPFAM" id="SSF53850">
    <property type="entry name" value="Periplasmic binding protein-like II"/>
    <property type="match status" value="1"/>
</dbReference>
<dbReference type="EMBL" id="JBHTCO010000042">
    <property type="protein sequence ID" value="MFC7395060.1"/>
    <property type="molecule type" value="Genomic_DNA"/>
</dbReference>
<evidence type="ECO:0000256" key="2">
    <source>
        <dbReference type="ARBA" id="ARBA00023015"/>
    </source>
</evidence>
<dbReference type="PANTHER" id="PTHR30419">
    <property type="entry name" value="HTH-TYPE TRANSCRIPTIONAL REGULATOR YBHD"/>
    <property type="match status" value="1"/>
</dbReference>
<dbReference type="InterPro" id="IPR000847">
    <property type="entry name" value="LysR_HTH_N"/>
</dbReference>
<gene>
    <name evidence="6" type="ORF">ACFQRG_19290</name>
</gene>
<keyword evidence="2" id="KW-0805">Transcription regulation</keyword>
<feature type="domain" description="HTH lysR-type" evidence="5">
    <location>
        <begin position="1"/>
        <end position="58"/>
    </location>
</feature>
<dbReference type="InterPro" id="IPR005119">
    <property type="entry name" value="LysR_subst-bd"/>
</dbReference>